<evidence type="ECO:0000256" key="6">
    <source>
        <dbReference type="ARBA" id="ARBA00022839"/>
    </source>
</evidence>
<evidence type="ECO:0000256" key="1">
    <source>
        <dbReference type="ARBA" id="ARBA00022722"/>
    </source>
</evidence>
<dbReference type="Pfam" id="PF00580">
    <property type="entry name" value="UvrD-helicase"/>
    <property type="match status" value="1"/>
</dbReference>
<feature type="domain" description="UvrD-like helicase C-terminal" evidence="18">
    <location>
        <begin position="501"/>
        <end position="766"/>
    </location>
</feature>
<feature type="compositionally biased region" description="Pro residues" evidence="16">
    <location>
        <begin position="911"/>
        <end position="920"/>
    </location>
</feature>
<evidence type="ECO:0000259" key="17">
    <source>
        <dbReference type="PROSITE" id="PS51198"/>
    </source>
</evidence>
<evidence type="ECO:0000256" key="9">
    <source>
        <dbReference type="ARBA" id="ARBA00023204"/>
    </source>
</evidence>
<keyword evidence="7 15" id="KW-0067">ATP-binding</keyword>
<keyword evidence="4 15" id="KW-0378">Hydrolase</keyword>
<dbReference type="InterPro" id="IPR027417">
    <property type="entry name" value="P-loop_NTPase"/>
</dbReference>
<evidence type="ECO:0000256" key="7">
    <source>
        <dbReference type="ARBA" id="ARBA00022840"/>
    </source>
</evidence>
<keyword evidence="6" id="KW-0269">Exonuclease</keyword>
<keyword evidence="9" id="KW-0234">DNA repair</keyword>
<dbReference type="Gene3D" id="3.40.50.300">
    <property type="entry name" value="P-loop containing nucleotide triphosphate hydrolases"/>
    <property type="match status" value="4"/>
</dbReference>
<accession>A0ABQ4NR72</accession>
<dbReference type="InterPro" id="IPR011604">
    <property type="entry name" value="PDDEXK-like_dom_sf"/>
</dbReference>
<evidence type="ECO:0000256" key="4">
    <source>
        <dbReference type="ARBA" id="ARBA00022801"/>
    </source>
</evidence>
<dbReference type="PANTHER" id="PTHR11070">
    <property type="entry name" value="UVRD / RECB / PCRA DNA HELICASE FAMILY MEMBER"/>
    <property type="match status" value="1"/>
</dbReference>
<evidence type="ECO:0000313" key="20">
    <source>
        <dbReference type="Proteomes" id="UP000786693"/>
    </source>
</evidence>
<evidence type="ECO:0000256" key="14">
    <source>
        <dbReference type="ARBA" id="ARBA00048988"/>
    </source>
</evidence>
<evidence type="ECO:0000256" key="10">
    <source>
        <dbReference type="ARBA" id="ARBA00023235"/>
    </source>
</evidence>
<evidence type="ECO:0000256" key="5">
    <source>
        <dbReference type="ARBA" id="ARBA00022806"/>
    </source>
</evidence>
<dbReference type="InterPro" id="IPR014151">
    <property type="entry name" value="DNA_helicase_AddA"/>
</dbReference>
<comment type="caution">
    <text evidence="19">The sequence shown here is derived from an EMBL/GenBank/DDBJ whole genome shotgun (WGS) entry which is preliminary data.</text>
</comment>
<dbReference type="PANTHER" id="PTHR11070:SF2">
    <property type="entry name" value="ATP-DEPENDENT DNA HELICASE SRS2"/>
    <property type="match status" value="1"/>
</dbReference>
<dbReference type="SUPFAM" id="SSF52980">
    <property type="entry name" value="Restriction endonuclease-like"/>
    <property type="match status" value="1"/>
</dbReference>
<evidence type="ECO:0000256" key="12">
    <source>
        <dbReference type="ARBA" id="ARBA00034808"/>
    </source>
</evidence>
<evidence type="ECO:0000256" key="13">
    <source>
        <dbReference type="ARBA" id="ARBA00034923"/>
    </source>
</evidence>
<evidence type="ECO:0000256" key="8">
    <source>
        <dbReference type="ARBA" id="ARBA00023125"/>
    </source>
</evidence>
<keyword evidence="5 15" id="KW-0347">Helicase</keyword>
<dbReference type="PROSITE" id="PS51217">
    <property type="entry name" value="UVRD_HELICASE_CTER"/>
    <property type="match status" value="1"/>
</dbReference>
<feature type="domain" description="UvrD-like helicase ATP-binding" evidence="17">
    <location>
        <begin position="7"/>
        <end position="477"/>
    </location>
</feature>
<protein>
    <recommendedName>
        <fullName evidence="12">DNA 3'-5' helicase</fullName>
        <ecNumber evidence="12">5.6.2.4</ecNumber>
    </recommendedName>
    <alternativeName>
        <fullName evidence="13">DNA 3'-5' helicase II</fullName>
    </alternativeName>
</protein>
<comment type="catalytic activity">
    <reaction evidence="11">
        <text>Couples ATP hydrolysis with the unwinding of duplex DNA by translocating in the 3'-5' direction.</text>
        <dbReference type="EC" id="5.6.2.4"/>
    </reaction>
</comment>
<feature type="region of interest" description="Disordered" evidence="16">
    <location>
        <begin position="887"/>
        <end position="941"/>
    </location>
</feature>
<dbReference type="EC" id="5.6.2.4" evidence="12"/>
<evidence type="ECO:0000256" key="2">
    <source>
        <dbReference type="ARBA" id="ARBA00022741"/>
    </source>
</evidence>
<dbReference type="InterPro" id="IPR014016">
    <property type="entry name" value="UvrD-like_ATP-bd"/>
</dbReference>
<feature type="compositionally biased region" description="Polar residues" evidence="16">
    <location>
        <begin position="887"/>
        <end position="898"/>
    </location>
</feature>
<dbReference type="Pfam" id="PF12705">
    <property type="entry name" value="PDDEXK_1"/>
    <property type="match status" value="1"/>
</dbReference>
<keyword evidence="1" id="KW-0540">Nuclease</keyword>
<proteinExistence type="predicted"/>
<keyword evidence="8" id="KW-0238">DNA-binding</keyword>
<evidence type="ECO:0000256" key="16">
    <source>
        <dbReference type="SAM" id="MobiDB-lite"/>
    </source>
</evidence>
<dbReference type="InterPro" id="IPR038726">
    <property type="entry name" value="PDDEXK_AddAB-type"/>
</dbReference>
<evidence type="ECO:0000313" key="19">
    <source>
        <dbReference type="EMBL" id="GIT96582.1"/>
    </source>
</evidence>
<organism evidence="19 20">
    <name type="scientific">Jannaschia pagri</name>
    <dbReference type="NCBI Taxonomy" id="2829797"/>
    <lineage>
        <taxon>Bacteria</taxon>
        <taxon>Pseudomonadati</taxon>
        <taxon>Pseudomonadota</taxon>
        <taxon>Alphaproteobacteria</taxon>
        <taxon>Rhodobacterales</taxon>
        <taxon>Roseobacteraceae</taxon>
        <taxon>Jannaschia</taxon>
    </lineage>
</organism>
<keyword evidence="3" id="KW-0227">DNA damage</keyword>
<dbReference type="SUPFAM" id="SSF52540">
    <property type="entry name" value="P-loop containing nucleoside triphosphate hydrolases"/>
    <property type="match status" value="1"/>
</dbReference>
<dbReference type="PROSITE" id="PS51198">
    <property type="entry name" value="UVRD_HELICASE_ATP_BIND"/>
    <property type="match status" value="1"/>
</dbReference>
<gene>
    <name evidence="19" type="ORF">JANAI62_32050</name>
</gene>
<dbReference type="Pfam" id="PF13361">
    <property type="entry name" value="UvrD_C"/>
    <property type="match status" value="1"/>
</dbReference>
<name>A0ABQ4NR72_9RHOB</name>
<keyword evidence="20" id="KW-1185">Reference proteome</keyword>
<dbReference type="Proteomes" id="UP000786693">
    <property type="component" value="Unassembled WGS sequence"/>
</dbReference>
<dbReference type="InterPro" id="IPR014017">
    <property type="entry name" value="DNA_helicase_UvrD-like_C"/>
</dbReference>
<dbReference type="InterPro" id="IPR011335">
    <property type="entry name" value="Restrct_endonuc-II-like"/>
</dbReference>
<dbReference type="InterPro" id="IPR000212">
    <property type="entry name" value="DNA_helicase_UvrD/REP"/>
</dbReference>
<evidence type="ECO:0000259" key="18">
    <source>
        <dbReference type="PROSITE" id="PS51217"/>
    </source>
</evidence>
<sequence>MDDTLTPDEATSAQIGAADPSGSVWLAANAGSGKTRVLTDRVAWLLLEGTPPERILCLTYTKAAAGEMQNRLFKRLGEWAMMPDPELRAQLRRLGVPTGRISSERLRHARTLFARAIETPGGLKIQTIHAFCASLLRRFPLEAGVSPAFSEMDDTASARLQQEVLDQMAEGPDAPLVDAMAARLRDGEPQAFLAAVARAWPLGTAPLDEAALRDRLGIGEDTEDSLRDDVTGPDMLDLIESFLGDAETAPGKTLDKLRTNLRQALLADRDTRFDLLRDICLTGTGERRKIGNWPKAVKEGEHGPLVELFTLMIDRVEDATTRIAALTSLDYAQALHAFAPAFVTRLEEAKAARGWLTFDDQIARARHLLSTSDMAQWVLFKLDGGLDHILVDEAQDTAPAQWDVIAALAAEFGAGEGARADVTRTLFVVGDRKQSIYSFQGADPDAFDRMRAVFARTLPQEAAALRDHALLYSFRSSPVILDLVDAVFAEGGGAGPAPEHKAFKTQMPGRVDLWAPIPQDKQDIERTWSDPVDMPAANDAEVVLATRIARSIRHMIDAGTPIGPDRRPVAEGDILILLQRRRALFHHIIRACKAEGLNLEGADRLSLSDDMAVQDLIALLTWAATPDDDLSLATVLRSPLGGLDEAALFDLSYGRKGRPLWSVLRDSDHDTAMLDDVLRISDILRPYEILQRILIRHTGRRRLLARLGPEREEAIDALLGQALAYEGLEVPSLVGFLGWLASADVDLKRQAGRGSIRVMSVHGSKGLEAPVVILPETQVRKPKGLGGVQRLEDGTPVWMPAKGGWSPVLTDLADRAATAQAEERDRLLYVALTRAESWLIVCAAGDVGTEPGDSWWQQVNAGFHRLGAPPAPEADQDRRIERGDWSPTTLADTASQITAPVPPEWLSQPVETPPALPRPLTPSTLPGAKALPGEGQDPDTAMERGTAIHALLEHLPRSPRTRWSAIAEALGATSEMLAEATKVLGTAALDVVFAPDTLAEVPFALPATPSRPAVSGVMDRVIVTQTEITVIDIKTNVIVPETAAQIPLGVLAQMGAYEVAVTAIWPDRTIRLGILWTRTARLMEVPHDLVTRPWSEPLAIDAGREDA</sequence>
<evidence type="ECO:0000256" key="3">
    <source>
        <dbReference type="ARBA" id="ARBA00022763"/>
    </source>
</evidence>
<dbReference type="GO" id="GO:0004386">
    <property type="term" value="F:helicase activity"/>
    <property type="evidence" value="ECO:0007669"/>
    <property type="project" value="UniProtKB-KW"/>
</dbReference>
<reference evidence="19 20" key="1">
    <citation type="submission" date="2021-05" db="EMBL/GenBank/DDBJ databases">
        <title>Bacteria Genome sequencing.</title>
        <authorList>
            <person name="Takabe Y."/>
            <person name="Nakajima Y."/>
            <person name="Suzuki S."/>
            <person name="Shiozaki T."/>
        </authorList>
    </citation>
    <scope>NUCLEOTIDE SEQUENCE [LARGE SCALE GENOMIC DNA]</scope>
    <source>
        <strain evidence="19 20">AI_62</strain>
    </source>
</reference>
<dbReference type="NCBIfam" id="TIGR02784">
    <property type="entry name" value="addA_alphas"/>
    <property type="match status" value="1"/>
</dbReference>
<dbReference type="EMBL" id="BPFH01000006">
    <property type="protein sequence ID" value="GIT96582.1"/>
    <property type="molecule type" value="Genomic_DNA"/>
</dbReference>
<comment type="catalytic activity">
    <reaction evidence="14">
        <text>ATP + H2O = ADP + phosphate + H(+)</text>
        <dbReference type="Rhea" id="RHEA:13065"/>
        <dbReference type="ChEBI" id="CHEBI:15377"/>
        <dbReference type="ChEBI" id="CHEBI:15378"/>
        <dbReference type="ChEBI" id="CHEBI:30616"/>
        <dbReference type="ChEBI" id="CHEBI:43474"/>
        <dbReference type="ChEBI" id="CHEBI:456216"/>
        <dbReference type="EC" id="5.6.2.4"/>
    </reaction>
</comment>
<keyword evidence="2 15" id="KW-0547">Nucleotide-binding</keyword>
<evidence type="ECO:0000256" key="11">
    <source>
        <dbReference type="ARBA" id="ARBA00034617"/>
    </source>
</evidence>
<feature type="binding site" evidence="15">
    <location>
        <begin position="28"/>
        <end position="35"/>
    </location>
    <ligand>
        <name>ATP</name>
        <dbReference type="ChEBI" id="CHEBI:30616"/>
    </ligand>
</feature>
<evidence type="ECO:0000256" key="15">
    <source>
        <dbReference type="PROSITE-ProRule" id="PRU00560"/>
    </source>
</evidence>
<dbReference type="Gene3D" id="3.90.320.10">
    <property type="match status" value="1"/>
</dbReference>
<keyword evidence="10" id="KW-0413">Isomerase</keyword>